<dbReference type="GO" id="GO:0000978">
    <property type="term" value="F:RNA polymerase II cis-regulatory region sequence-specific DNA binding"/>
    <property type="evidence" value="ECO:0007669"/>
    <property type="project" value="TreeGrafter"/>
</dbReference>
<sequence>MLRWKRRKSPRDAAQGGSANPVQGAPRRKDPPRERPYTCLECGKSFGWSSYLRAHQLIHTGERPYECPKCGKRFQRSSDVLKHERIHTEERPYECPQCGKSFSTSSHLASCAAPAPSPMGGWALDDPQ</sequence>
<dbReference type="GO" id="GO:0008270">
    <property type="term" value="F:zinc ion binding"/>
    <property type="evidence" value="ECO:0007669"/>
    <property type="project" value="UniProtKB-KW"/>
</dbReference>
<reference evidence="10" key="2">
    <citation type="submission" date="2025-09" db="UniProtKB">
        <authorList>
            <consortium name="Ensembl"/>
        </authorList>
    </citation>
    <scope>IDENTIFICATION</scope>
</reference>
<dbReference type="GO" id="GO:0005634">
    <property type="term" value="C:nucleus"/>
    <property type="evidence" value="ECO:0007669"/>
    <property type="project" value="UniProtKB-SubCell"/>
</dbReference>
<dbReference type="Ensembl" id="ENSCCET00000007832.1">
    <property type="protein sequence ID" value="ENSCCEP00000004737.1"/>
    <property type="gene ID" value="ENSCCEG00000005209.1"/>
</dbReference>
<dbReference type="FunFam" id="3.30.160.60:FF:000389">
    <property type="entry name" value="Zinc finger protein"/>
    <property type="match status" value="1"/>
</dbReference>
<evidence type="ECO:0000256" key="7">
    <source>
        <dbReference type="PROSITE-ProRule" id="PRU00042"/>
    </source>
</evidence>
<dbReference type="Pfam" id="PF00096">
    <property type="entry name" value="zf-C2H2"/>
    <property type="match status" value="3"/>
</dbReference>
<feature type="domain" description="C2H2-type" evidence="9">
    <location>
        <begin position="37"/>
        <end position="64"/>
    </location>
</feature>
<evidence type="ECO:0000256" key="5">
    <source>
        <dbReference type="ARBA" id="ARBA00022833"/>
    </source>
</evidence>
<dbReference type="GO" id="GO:0000981">
    <property type="term" value="F:DNA-binding transcription factor activity, RNA polymerase II-specific"/>
    <property type="evidence" value="ECO:0007669"/>
    <property type="project" value="TreeGrafter"/>
</dbReference>
<dbReference type="Proteomes" id="UP000694410">
    <property type="component" value="Unplaced"/>
</dbReference>
<dbReference type="PANTHER" id="PTHR23226">
    <property type="entry name" value="ZINC FINGER AND SCAN DOMAIN-CONTAINING"/>
    <property type="match status" value="1"/>
</dbReference>
<keyword evidence="2" id="KW-0479">Metal-binding</keyword>
<protein>
    <recommendedName>
        <fullName evidence="9">C2H2-type domain-containing protein</fullName>
    </recommendedName>
</protein>
<evidence type="ECO:0000256" key="3">
    <source>
        <dbReference type="ARBA" id="ARBA00022737"/>
    </source>
</evidence>
<name>A0A8C0UBV4_CYACU</name>
<keyword evidence="6" id="KW-0539">Nucleus</keyword>
<dbReference type="SUPFAM" id="SSF57667">
    <property type="entry name" value="beta-beta-alpha zinc fingers"/>
    <property type="match status" value="2"/>
</dbReference>
<reference evidence="10" key="1">
    <citation type="submission" date="2025-08" db="UniProtKB">
        <authorList>
            <consortium name="Ensembl"/>
        </authorList>
    </citation>
    <scope>IDENTIFICATION</scope>
</reference>
<dbReference type="AlphaFoldDB" id="A0A8C0UBV4"/>
<evidence type="ECO:0000256" key="1">
    <source>
        <dbReference type="ARBA" id="ARBA00004123"/>
    </source>
</evidence>
<evidence type="ECO:0000256" key="8">
    <source>
        <dbReference type="SAM" id="MobiDB-lite"/>
    </source>
</evidence>
<feature type="compositionally biased region" description="Basic and acidic residues" evidence="8">
    <location>
        <begin position="27"/>
        <end position="36"/>
    </location>
</feature>
<dbReference type="InterPro" id="IPR036236">
    <property type="entry name" value="Znf_C2H2_sf"/>
</dbReference>
<evidence type="ECO:0000256" key="2">
    <source>
        <dbReference type="ARBA" id="ARBA00022723"/>
    </source>
</evidence>
<dbReference type="PROSITE" id="PS50157">
    <property type="entry name" value="ZINC_FINGER_C2H2_2"/>
    <property type="match status" value="3"/>
</dbReference>
<keyword evidence="4 7" id="KW-0863">Zinc-finger</keyword>
<evidence type="ECO:0000313" key="10">
    <source>
        <dbReference type="Ensembl" id="ENSCCEP00000004737.1"/>
    </source>
</evidence>
<proteinExistence type="predicted"/>
<feature type="domain" description="C2H2-type" evidence="9">
    <location>
        <begin position="65"/>
        <end position="92"/>
    </location>
</feature>
<feature type="domain" description="C2H2-type" evidence="9">
    <location>
        <begin position="93"/>
        <end position="108"/>
    </location>
</feature>
<dbReference type="InterPro" id="IPR013087">
    <property type="entry name" value="Znf_C2H2_type"/>
</dbReference>
<dbReference type="SMART" id="SM00355">
    <property type="entry name" value="ZnF_C2H2"/>
    <property type="match status" value="2"/>
</dbReference>
<evidence type="ECO:0000313" key="11">
    <source>
        <dbReference type="Proteomes" id="UP000694410"/>
    </source>
</evidence>
<comment type="subcellular location">
    <subcellularLocation>
        <location evidence="1">Nucleus</location>
    </subcellularLocation>
</comment>
<feature type="region of interest" description="Disordered" evidence="8">
    <location>
        <begin position="1"/>
        <end position="36"/>
    </location>
</feature>
<dbReference type="PANTHER" id="PTHR23226:SF416">
    <property type="entry name" value="FI01424P"/>
    <property type="match status" value="1"/>
</dbReference>
<organism evidence="10 11">
    <name type="scientific">Cyanistes caeruleus</name>
    <name type="common">Eurasian blue tit</name>
    <name type="synonym">Parus caeruleus</name>
    <dbReference type="NCBI Taxonomy" id="156563"/>
    <lineage>
        <taxon>Eukaryota</taxon>
        <taxon>Metazoa</taxon>
        <taxon>Chordata</taxon>
        <taxon>Craniata</taxon>
        <taxon>Vertebrata</taxon>
        <taxon>Euteleostomi</taxon>
        <taxon>Archelosauria</taxon>
        <taxon>Archosauria</taxon>
        <taxon>Dinosauria</taxon>
        <taxon>Saurischia</taxon>
        <taxon>Theropoda</taxon>
        <taxon>Coelurosauria</taxon>
        <taxon>Aves</taxon>
        <taxon>Neognathae</taxon>
        <taxon>Neoaves</taxon>
        <taxon>Telluraves</taxon>
        <taxon>Australaves</taxon>
        <taxon>Passeriformes</taxon>
        <taxon>Paridae</taxon>
        <taxon>Cyanistes</taxon>
    </lineage>
</organism>
<keyword evidence="11" id="KW-1185">Reference proteome</keyword>
<feature type="region of interest" description="Disordered" evidence="8">
    <location>
        <begin position="109"/>
        <end position="128"/>
    </location>
</feature>
<evidence type="ECO:0000256" key="4">
    <source>
        <dbReference type="ARBA" id="ARBA00022771"/>
    </source>
</evidence>
<dbReference type="FunFam" id="3.30.160.60:FF:002004">
    <property type="entry name" value="Zinc finger protein 473"/>
    <property type="match status" value="1"/>
</dbReference>
<keyword evidence="5" id="KW-0862">Zinc</keyword>
<accession>A0A8C0UBV4</accession>
<evidence type="ECO:0000259" key="9">
    <source>
        <dbReference type="PROSITE" id="PS50157"/>
    </source>
</evidence>
<evidence type="ECO:0000256" key="6">
    <source>
        <dbReference type="ARBA" id="ARBA00023242"/>
    </source>
</evidence>
<keyword evidence="3" id="KW-0677">Repeat</keyword>
<dbReference type="Gene3D" id="3.30.160.60">
    <property type="entry name" value="Classic Zinc Finger"/>
    <property type="match status" value="3"/>
</dbReference>
<dbReference type="FunFam" id="3.30.160.60:FF:000624">
    <property type="entry name" value="zinc finger protein 697"/>
    <property type="match status" value="1"/>
</dbReference>
<dbReference type="PROSITE" id="PS00028">
    <property type="entry name" value="ZINC_FINGER_C2H2_1"/>
    <property type="match status" value="2"/>
</dbReference>